<keyword evidence="3" id="KW-0805">Transcription regulation</keyword>
<reference evidence="6" key="1">
    <citation type="submission" date="2023-08" db="EMBL/GenBank/DDBJ databases">
        <title>A de novo genome assembly of Solanum verrucosum Schlechtendal, a Mexican diploid species geographically isolated from the other diploid A-genome species in potato relatives.</title>
        <authorList>
            <person name="Hosaka K."/>
        </authorList>
    </citation>
    <scope>NUCLEOTIDE SEQUENCE</scope>
    <source>
        <tissue evidence="6">Young leaves</tissue>
    </source>
</reference>
<evidence type="ECO:0000256" key="3">
    <source>
        <dbReference type="ARBA" id="ARBA00023015"/>
    </source>
</evidence>
<dbReference type="InterPro" id="IPR051431">
    <property type="entry name" value="TFIID_subunit_9"/>
</dbReference>
<evidence type="ECO:0000256" key="1">
    <source>
        <dbReference type="ARBA" id="ARBA00004123"/>
    </source>
</evidence>
<keyword evidence="5" id="KW-0539">Nucleus</keyword>
<dbReference type="AlphaFoldDB" id="A0AAF0QHV8"/>
<dbReference type="GO" id="GO:0016251">
    <property type="term" value="F:RNA polymerase II general transcription initiation factor activity"/>
    <property type="evidence" value="ECO:0007669"/>
    <property type="project" value="TreeGrafter"/>
</dbReference>
<protein>
    <recommendedName>
        <fullName evidence="8">Transcription initiation factor TFIID subunit 9</fullName>
    </recommendedName>
</protein>
<dbReference type="GO" id="GO:0000124">
    <property type="term" value="C:SAGA complex"/>
    <property type="evidence" value="ECO:0007669"/>
    <property type="project" value="TreeGrafter"/>
</dbReference>
<dbReference type="EMBL" id="CP133615">
    <property type="protein sequence ID" value="WMV23413.1"/>
    <property type="molecule type" value="Genomic_DNA"/>
</dbReference>
<dbReference type="Pfam" id="PF02291">
    <property type="entry name" value="TFIID-31kDa"/>
    <property type="match status" value="1"/>
</dbReference>
<dbReference type="InterPro" id="IPR009072">
    <property type="entry name" value="Histone-fold"/>
</dbReference>
<evidence type="ECO:0000256" key="2">
    <source>
        <dbReference type="ARBA" id="ARBA00007646"/>
    </source>
</evidence>
<dbReference type="GO" id="GO:0046982">
    <property type="term" value="F:protein heterodimerization activity"/>
    <property type="evidence" value="ECO:0007669"/>
    <property type="project" value="InterPro"/>
</dbReference>
<dbReference type="PANTHER" id="PTHR48068:SF4">
    <property type="entry name" value="TATA-BOX BINDING PROTEIN ASSOCIATED FACTOR 9"/>
    <property type="match status" value="1"/>
</dbReference>
<dbReference type="FunFam" id="1.10.20.10:FF:000018">
    <property type="entry name" value="Transcription initiation factor TFIID subunit 9"/>
    <property type="match status" value="1"/>
</dbReference>
<evidence type="ECO:0000256" key="4">
    <source>
        <dbReference type="ARBA" id="ARBA00023163"/>
    </source>
</evidence>
<dbReference type="Proteomes" id="UP001234989">
    <property type="component" value="Chromosome 4"/>
</dbReference>
<dbReference type="PANTHER" id="PTHR48068">
    <property type="entry name" value="TAF9 RNA POLYMERASE II, TATA BOX-BINDING PROTEIN (TBP)-ASSOCIATED FACTOR"/>
    <property type="match status" value="1"/>
</dbReference>
<dbReference type="Gene3D" id="1.10.20.10">
    <property type="entry name" value="Histone, subunit A"/>
    <property type="match status" value="1"/>
</dbReference>
<gene>
    <name evidence="6" type="ORF">MTR67_016798</name>
</gene>
<sequence>MAEGGEEDLPRDAKIVKTLLKSMGVDDYEPRVVQQFLELWYRYVVDVLTDAQVYSEHAGKASIDSDDIKLAIQSKVNFSFSQPPPREVPSLIKSFIVVLLGVRFCNYRLAALLYAMPVLYLVGLTHFTSKDFILISWLFAHYPSLFKYPFAYCFLNESEGKKGHLQCIQKLDVRLWKATAHHWLLVLSGFDWSSNNLLPPDMLLFYLVFPGKSKVPPDIMFIG</sequence>
<dbReference type="GO" id="GO:0051123">
    <property type="term" value="P:RNA polymerase II preinitiation complex assembly"/>
    <property type="evidence" value="ECO:0007669"/>
    <property type="project" value="TreeGrafter"/>
</dbReference>
<keyword evidence="4" id="KW-0804">Transcription</keyword>
<accession>A0AAF0QHV8</accession>
<evidence type="ECO:0000256" key="5">
    <source>
        <dbReference type="ARBA" id="ARBA00023242"/>
    </source>
</evidence>
<proteinExistence type="inferred from homology"/>
<comment type="similarity">
    <text evidence="2">Belongs to the TAF9 family.</text>
</comment>
<evidence type="ECO:0008006" key="8">
    <source>
        <dbReference type="Google" id="ProtNLM"/>
    </source>
</evidence>
<dbReference type="SUPFAM" id="SSF47113">
    <property type="entry name" value="Histone-fold"/>
    <property type="match status" value="1"/>
</dbReference>
<name>A0AAF0QHV8_SOLVR</name>
<evidence type="ECO:0000313" key="6">
    <source>
        <dbReference type="EMBL" id="WMV23413.1"/>
    </source>
</evidence>
<keyword evidence="7" id="KW-1185">Reference proteome</keyword>
<organism evidence="6 7">
    <name type="scientific">Solanum verrucosum</name>
    <dbReference type="NCBI Taxonomy" id="315347"/>
    <lineage>
        <taxon>Eukaryota</taxon>
        <taxon>Viridiplantae</taxon>
        <taxon>Streptophyta</taxon>
        <taxon>Embryophyta</taxon>
        <taxon>Tracheophyta</taxon>
        <taxon>Spermatophyta</taxon>
        <taxon>Magnoliopsida</taxon>
        <taxon>eudicotyledons</taxon>
        <taxon>Gunneridae</taxon>
        <taxon>Pentapetalae</taxon>
        <taxon>asterids</taxon>
        <taxon>lamiids</taxon>
        <taxon>Solanales</taxon>
        <taxon>Solanaceae</taxon>
        <taxon>Solanoideae</taxon>
        <taxon>Solaneae</taxon>
        <taxon>Solanum</taxon>
    </lineage>
</organism>
<dbReference type="CDD" id="cd07979">
    <property type="entry name" value="HFD_TAF9"/>
    <property type="match status" value="1"/>
</dbReference>
<dbReference type="InterPro" id="IPR003162">
    <property type="entry name" value="TFIID-31"/>
</dbReference>
<evidence type="ECO:0000313" key="7">
    <source>
        <dbReference type="Proteomes" id="UP001234989"/>
    </source>
</evidence>
<dbReference type="GO" id="GO:0005669">
    <property type="term" value="C:transcription factor TFIID complex"/>
    <property type="evidence" value="ECO:0007669"/>
    <property type="project" value="TreeGrafter"/>
</dbReference>
<comment type="subcellular location">
    <subcellularLocation>
        <location evidence="1">Nucleus</location>
    </subcellularLocation>
</comment>
<dbReference type="GO" id="GO:0003713">
    <property type="term" value="F:transcription coactivator activity"/>
    <property type="evidence" value="ECO:0007669"/>
    <property type="project" value="TreeGrafter"/>
</dbReference>